<sequence>MPSLLSISRGAAPSTILRRHLVKKNVFDASPTHRHYHYSHLGSANTCNDGWRLFSSSLNYHYSRRKFSIECLVTRSMSAAAIRNDSSSSNRLEKSSAASSKYQKSTKQPSAADNTDKSTRDNNKQGAADWRAWFSSNEYDDPWSPYRPLLSPTTPHQSSSNKTTAANNSNTNSQTTVKAILTNYNEWERRRHGMNLVPLSLHLNDDSNLHSPPTQHDHNNTNTNTNNEASNTPSQTIKLQKRTQWIDTQTRFTIQMLHDLYYTGKRRQVDRPTMERCHRMIGRLLSLTPRDGNVVSFSVADDVGGGGVGSEVTAEITGAAQRGNAILERMEWCSPAFLPQLRKWQRKQQQLQQGGSGLDFLLTQDSSLEATEPASTTASDYHINMVPKHLIQTKQAIPTPTRAIYNMVLLMYGKEAGSRYVAEQAEDVVWGMIVRGLQLEEFNQSHDIEGTTTKGGEDMSAPLYPSTQNWNCVLQCWSRSSDPNRAFFAYSFFKSWMEWNDSRGKVGVVDEVGASCDLQSFHLMIKSCVVDESTTFDDEVFDSNSASSKKLITQRAKVIGSRVAIGIWRDIRVWKDQNAEITLTSDMYYQLLQALCQTTDRSRGLLAAVAAVFQSCRSDGMETKHITDIVRG</sequence>
<gene>
    <name evidence="2" type="ORF">QTG54_005632</name>
</gene>
<evidence type="ECO:0000313" key="3">
    <source>
        <dbReference type="Proteomes" id="UP001224775"/>
    </source>
</evidence>
<protein>
    <submittedName>
        <fullName evidence="2">Uncharacterized protein</fullName>
    </submittedName>
</protein>
<dbReference type="AlphaFoldDB" id="A0AAD8YFI9"/>
<proteinExistence type="predicted"/>
<evidence type="ECO:0000256" key="1">
    <source>
        <dbReference type="SAM" id="MobiDB-lite"/>
    </source>
</evidence>
<evidence type="ECO:0000313" key="2">
    <source>
        <dbReference type="EMBL" id="KAK1744035.1"/>
    </source>
</evidence>
<feature type="compositionally biased region" description="Low complexity" evidence="1">
    <location>
        <begin position="157"/>
        <end position="176"/>
    </location>
</feature>
<comment type="caution">
    <text evidence="2">The sequence shown here is derived from an EMBL/GenBank/DDBJ whole genome shotgun (WGS) entry which is preliminary data.</text>
</comment>
<feature type="region of interest" description="Disordered" evidence="1">
    <location>
        <begin position="82"/>
        <end position="129"/>
    </location>
</feature>
<dbReference type="EMBL" id="JATAAI010000008">
    <property type="protein sequence ID" value="KAK1744035.1"/>
    <property type="molecule type" value="Genomic_DNA"/>
</dbReference>
<feature type="region of interest" description="Disordered" evidence="1">
    <location>
        <begin position="145"/>
        <end position="176"/>
    </location>
</feature>
<organism evidence="2 3">
    <name type="scientific">Skeletonema marinoi</name>
    <dbReference type="NCBI Taxonomy" id="267567"/>
    <lineage>
        <taxon>Eukaryota</taxon>
        <taxon>Sar</taxon>
        <taxon>Stramenopiles</taxon>
        <taxon>Ochrophyta</taxon>
        <taxon>Bacillariophyta</taxon>
        <taxon>Coscinodiscophyceae</taxon>
        <taxon>Thalassiosirophycidae</taxon>
        <taxon>Thalassiosirales</taxon>
        <taxon>Skeletonemataceae</taxon>
        <taxon>Skeletonema</taxon>
        <taxon>Skeletonema marinoi-dohrnii complex</taxon>
    </lineage>
</organism>
<reference evidence="2" key="1">
    <citation type="submission" date="2023-06" db="EMBL/GenBank/DDBJ databases">
        <title>Survivors Of The Sea: Transcriptome response of Skeletonema marinoi to long-term dormancy.</title>
        <authorList>
            <person name="Pinder M.I.M."/>
            <person name="Kourtchenko O."/>
            <person name="Robertson E.K."/>
            <person name="Larsson T."/>
            <person name="Maumus F."/>
            <person name="Osuna-Cruz C.M."/>
            <person name="Vancaester E."/>
            <person name="Stenow R."/>
            <person name="Vandepoele K."/>
            <person name="Ploug H."/>
            <person name="Bruchert V."/>
            <person name="Godhe A."/>
            <person name="Topel M."/>
        </authorList>
    </citation>
    <scope>NUCLEOTIDE SEQUENCE</scope>
    <source>
        <strain evidence="2">R05AC</strain>
    </source>
</reference>
<dbReference type="Proteomes" id="UP001224775">
    <property type="component" value="Unassembled WGS sequence"/>
</dbReference>
<feature type="compositionally biased region" description="Basic and acidic residues" evidence="1">
    <location>
        <begin position="114"/>
        <end position="123"/>
    </location>
</feature>
<feature type="region of interest" description="Disordered" evidence="1">
    <location>
        <begin position="204"/>
        <end position="237"/>
    </location>
</feature>
<accession>A0AAD8YFI9</accession>
<feature type="compositionally biased region" description="Polar residues" evidence="1">
    <location>
        <begin position="228"/>
        <end position="237"/>
    </location>
</feature>
<feature type="compositionally biased region" description="Low complexity" evidence="1">
    <location>
        <begin position="95"/>
        <end position="108"/>
    </location>
</feature>
<name>A0AAD8YFI9_9STRA</name>
<keyword evidence="3" id="KW-1185">Reference proteome</keyword>